<evidence type="ECO:0000256" key="1">
    <source>
        <dbReference type="SAM" id="SignalP"/>
    </source>
</evidence>
<dbReference type="InterPro" id="IPR058897">
    <property type="entry name" value="PAPPA_SD_C"/>
</dbReference>
<proteinExistence type="predicted"/>
<name>A0ABV6B3C4_9DEIO</name>
<keyword evidence="1" id="KW-0732">Signal</keyword>
<feature type="chain" id="PRO_5047419925" description="Pappalysin-1 SD scarf domain-containing protein" evidence="1">
    <location>
        <begin position="26"/>
        <end position="173"/>
    </location>
</feature>
<dbReference type="Pfam" id="PF25900">
    <property type="entry name" value="PAPPA"/>
    <property type="match status" value="1"/>
</dbReference>
<dbReference type="EMBL" id="JBHLYR010000049">
    <property type="protein sequence ID" value="MFB9993440.1"/>
    <property type="molecule type" value="Genomic_DNA"/>
</dbReference>
<comment type="caution">
    <text evidence="3">The sequence shown here is derived from an EMBL/GenBank/DDBJ whole genome shotgun (WGS) entry which is preliminary data.</text>
</comment>
<keyword evidence="4" id="KW-1185">Reference proteome</keyword>
<protein>
    <recommendedName>
        <fullName evidence="2">Pappalysin-1 SD scarf domain-containing protein</fullName>
    </recommendedName>
</protein>
<evidence type="ECO:0000313" key="3">
    <source>
        <dbReference type="EMBL" id="MFB9993440.1"/>
    </source>
</evidence>
<evidence type="ECO:0000313" key="4">
    <source>
        <dbReference type="Proteomes" id="UP001589733"/>
    </source>
</evidence>
<evidence type="ECO:0000259" key="2">
    <source>
        <dbReference type="Pfam" id="PF25900"/>
    </source>
</evidence>
<feature type="signal peptide" evidence="1">
    <location>
        <begin position="1"/>
        <end position="25"/>
    </location>
</feature>
<dbReference type="InterPro" id="IPR008979">
    <property type="entry name" value="Galactose-bd-like_sf"/>
</dbReference>
<dbReference type="Proteomes" id="UP001589733">
    <property type="component" value="Unassembled WGS sequence"/>
</dbReference>
<accession>A0ABV6B3C4</accession>
<organism evidence="3 4">
    <name type="scientific">Deinococcus oregonensis</name>
    <dbReference type="NCBI Taxonomy" id="1805970"/>
    <lineage>
        <taxon>Bacteria</taxon>
        <taxon>Thermotogati</taxon>
        <taxon>Deinococcota</taxon>
        <taxon>Deinococci</taxon>
        <taxon>Deinococcales</taxon>
        <taxon>Deinococcaceae</taxon>
        <taxon>Deinococcus</taxon>
    </lineage>
</organism>
<feature type="domain" description="Pappalysin-1 SD scarf" evidence="2">
    <location>
        <begin position="23"/>
        <end position="171"/>
    </location>
</feature>
<dbReference type="RefSeq" id="WP_380012274.1">
    <property type="nucleotide sequence ID" value="NZ_JBHLYR010000049.1"/>
</dbReference>
<dbReference type="SUPFAM" id="SSF49785">
    <property type="entry name" value="Galactose-binding domain-like"/>
    <property type="match status" value="1"/>
</dbReference>
<reference evidence="3 4" key="1">
    <citation type="submission" date="2024-09" db="EMBL/GenBank/DDBJ databases">
        <authorList>
            <person name="Sun Q."/>
            <person name="Mori K."/>
        </authorList>
    </citation>
    <scope>NUCLEOTIDE SEQUENCE [LARGE SCALE GENOMIC DNA]</scope>
    <source>
        <strain evidence="3 4">JCM 13503</strain>
    </source>
</reference>
<sequence length="173" mass="18890">MKRPVYQVVSLLGLCVLMGAASAQAPLLKQWASAVVTRSSEYGADNWGAKQVLGEPNTMAYGDNGTAWAAATKNGVTQSITVSFKEPVYASAVLVRQTYGNGFVRKIFAIDTQGKIYQVWAGKDKTQPNYTVNFIATFPQTPYLVKAVKVVIDPNHNMNTYEEIDAIQLHGVK</sequence>
<gene>
    <name evidence="3" type="ORF">ACFFLM_15850</name>
</gene>